<name>A0A9W9SS15_9EURO</name>
<protein>
    <submittedName>
        <fullName evidence="1">Uncharacterized protein</fullName>
    </submittedName>
</protein>
<accession>A0A9W9SS15</accession>
<sequence>MPSNLITVTQGTWLPEEVKVSMLPDLPKLTTSMDPSEWCRIVRKALRLDLLHFLVEISVIHPKPSDKDYENWLSWSAAVYLWLYTNMEENVRNMIHNMSDRPEDLLADWL</sequence>
<comment type="caution">
    <text evidence="1">The sequence shown here is derived from an EMBL/GenBank/DDBJ whole genome shotgun (WGS) entry which is preliminary data.</text>
</comment>
<evidence type="ECO:0000313" key="2">
    <source>
        <dbReference type="Proteomes" id="UP001147752"/>
    </source>
</evidence>
<gene>
    <name evidence="1" type="ORF">N7517_000981</name>
</gene>
<keyword evidence="2" id="KW-1185">Reference proteome</keyword>
<dbReference type="AlphaFoldDB" id="A0A9W9SS15"/>
<dbReference type="EMBL" id="JAPZBT010000001">
    <property type="protein sequence ID" value="KAJ5383070.1"/>
    <property type="molecule type" value="Genomic_DNA"/>
</dbReference>
<dbReference type="OrthoDB" id="4363924at2759"/>
<reference evidence="1" key="2">
    <citation type="journal article" date="2023" name="IMA Fungus">
        <title>Comparative genomic study of the Penicillium genus elucidates a diverse pangenome and 15 lateral gene transfer events.</title>
        <authorList>
            <person name="Petersen C."/>
            <person name="Sorensen T."/>
            <person name="Nielsen M.R."/>
            <person name="Sondergaard T.E."/>
            <person name="Sorensen J.L."/>
            <person name="Fitzpatrick D.A."/>
            <person name="Frisvad J.C."/>
            <person name="Nielsen K.L."/>
        </authorList>
    </citation>
    <scope>NUCLEOTIDE SEQUENCE</scope>
    <source>
        <strain evidence="1">IBT 3081</strain>
    </source>
</reference>
<dbReference type="RefSeq" id="XP_056582846.1">
    <property type="nucleotide sequence ID" value="XM_056718711.1"/>
</dbReference>
<dbReference type="GeneID" id="81457894"/>
<proteinExistence type="predicted"/>
<dbReference type="Proteomes" id="UP001147752">
    <property type="component" value="Unassembled WGS sequence"/>
</dbReference>
<evidence type="ECO:0000313" key="1">
    <source>
        <dbReference type="EMBL" id="KAJ5383070.1"/>
    </source>
</evidence>
<reference evidence="1" key="1">
    <citation type="submission" date="2022-12" db="EMBL/GenBank/DDBJ databases">
        <authorList>
            <person name="Petersen C."/>
        </authorList>
    </citation>
    <scope>NUCLEOTIDE SEQUENCE</scope>
    <source>
        <strain evidence="1">IBT 3081</strain>
    </source>
</reference>
<organism evidence="1 2">
    <name type="scientific">Penicillium concentricum</name>
    <dbReference type="NCBI Taxonomy" id="293559"/>
    <lineage>
        <taxon>Eukaryota</taxon>
        <taxon>Fungi</taxon>
        <taxon>Dikarya</taxon>
        <taxon>Ascomycota</taxon>
        <taxon>Pezizomycotina</taxon>
        <taxon>Eurotiomycetes</taxon>
        <taxon>Eurotiomycetidae</taxon>
        <taxon>Eurotiales</taxon>
        <taxon>Aspergillaceae</taxon>
        <taxon>Penicillium</taxon>
    </lineage>
</organism>